<keyword evidence="2" id="KW-1133">Transmembrane helix</keyword>
<proteinExistence type="predicted"/>
<feature type="transmembrane region" description="Helical" evidence="2">
    <location>
        <begin position="247"/>
        <end position="265"/>
    </location>
</feature>
<feature type="compositionally biased region" description="Pro residues" evidence="1">
    <location>
        <begin position="92"/>
        <end position="117"/>
    </location>
</feature>
<feature type="compositionally biased region" description="Low complexity" evidence="1">
    <location>
        <begin position="70"/>
        <end position="91"/>
    </location>
</feature>
<feature type="region of interest" description="Disordered" evidence="1">
    <location>
        <begin position="290"/>
        <end position="326"/>
    </location>
</feature>
<dbReference type="RefSeq" id="WP_093715481.1">
    <property type="nucleotide sequence ID" value="NZ_FONG01000014.1"/>
</dbReference>
<feature type="region of interest" description="Disordered" evidence="1">
    <location>
        <begin position="1"/>
        <end position="119"/>
    </location>
</feature>
<feature type="compositionally biased region" description="Low complexity" evidence="1">
    <location>
        <begin position="22"/>
        <end position="41"/>
    </location>
</feature>
<evidence type="ECO:0000256" key="1">
    <source>
        <dbReference type="SAM" id="MobiDB-lite"/>
    </source>
</evidence>
<accession>A0A1I2ILB6</accession>
<keyword evidence="2" id="KW-0472">Membrane</keyword>
<protein>
    <submittedName>
        <fullName evidence="4">VanZ like family protein</fullName>
    </submittedName>
</protein>
<dbReference type="STRING" id="380248.SAMN05216251_11434"/>
<dbReference type="OrthoDB" id="4822551at2"/>
<feature type="transmembrane region" description="Helical" evidence="2">
    <location>
        <begin position="129"/>
        <end position="150"/>
    </location>
</feature>
<keyword evidence="5" id="KW-1185">Reference proteome</keyword>
<dbReference type="PANTHER" id="PTHR36834:SF1">
    <property type="entry name" value="INTEGRAL MEMBRANE PROTEIN"/>
    <property type="match status" value="1"/>
</dbReference>
<dbReference type="InterPro" id="IPR006976">
    <property type="entry name" value="VanZ-like"/>
</dbReference>
<dbReference type="EMBL" id="FONG01000014">
    <property type="protein sequence ID" value="SFF43192.1"/>
    <property type="molecule type" value="Genomic_DNA"/>
</dbReference>
<evidence type="ECO:0000256" key="2">
    <source>
        <dbReference type="SAM" id="Phobius"/>
    </source>
</evidence>
<dbReference type="AlphaFoldDB" id="A0A1I2ILB6"/>
<gene>
    <name evidence="4" type="ORF">SAMN05216251_11434</name>
</gene>
<dbReference type="InterPro" id="IPR053150">
    <property type="entry name" value="Teicoplanin_resist-assoc"/>
</dbReference>
<feature type="transmembrane region" description="Helical" evidence="2">
    <location>
        <begin position="190"/>
        <end position="208"/>
    </location>
</feature>
<sequence length="326" mass="34952">MAAKAGKQPGKPGRTFGVGRRAGTAAAGKAAAKAPAKPAGEARTRTKAAPAPSAGRTFPLWPKAWTASRSAPGPATKAKPASKARPAAAKKPGPPAKPKPRTRPAPAPRTPQQPPTTPLLQRRSWYATLARVLVLTVAIVCMVAFAVALAKVTLVPSPSSDALIHTNLKPGDSIRAYLDQPNVRDTVKQIGGNILLGVPFGILLPVLFPKARGLLRVAVLTALVMLLVETTQGAIVEGRAFDIDDVILNTSGALIGYLLLGLRLGRALHPRRRHWWHRWFGGQERARQRAAARSAREAEREAARDTARPRERSRLRQSPRPVPRRP</sequence>
<dbReference type="Pfam" id="PF04892">
    <property type="entry name" value="VanZ"/>
    <property type="match status" value="1"/>
</dbReference>
<feature type="compositionally biased region" description="Basic and acidic residues" evidence="1">
    <location>
        <begin position="294"/>
        <end position="314"/>
    </location>
</feature>
<evidence type="ECO:0000313" key="4">
    <source>
        <dbReference type="EMBL" id="SFF43192.1"/>
    </source>
</evidence>
<feature type="compositionally biased region" description="Basic residues" evidence="1">
    <location>
        <begin position="315"/>
        <end position="326"/>
    </location>
</feature>
<dbReference type="PANTHER" id="PTHR36834">
    <property type="entry name" value="MEMBRANE PROTEIN-RELATED"/>
    <property type="match status" value="1"/>
</dbReference>
<reference evidence="5" key="1">
    <citation type="submission" date="2016-10" db="EMBL/GenBank/DDBJ databases">
        <authorList>
            <person name="Varghese N."/>
            <person name="Submissions S."/>
        </authorList>
    </citation>
    <scope>NUCLEOTIDE SEQUENCE [LARGE SCALE GENOMIC DNA]</scope>
    <source>
        <strain evidence="5">CGMCC 4.3510</strain>
    </source>
</reference>
<evidence type="ECO:0000313" key="5">
    <source>
        <dbReference type="Proteomes" id="UP000199323"/>
    </source>
</evidence>
<feature type="transmembrane region" description="Helical" evidence="2">
    <location>
        <begin position="215"/>
        <end position="235"/>
    </location>
</feature>
<name>A0A1I2ILB6_9ACTN</name>
<evidence type="ECO:0000259" key="3">
    <source>
        <dbReference type="Pfam" id="PF04892"/>
    </source>
</evidence>
<dbReference type="Proteomes" id="UP000199323">
    <property type="component" value="Unassembled WGS sequence"/>
</dbReference>
<organism evidence="4 5">
    <name type="scientific">Actinacidiphila alni</name>
    <dbReference type="NCBI Taxonomy" id="380248"/>
    <lineage>
        <taxon>Bacteria</taxon>
        <taxon>Bacillati</taxon>
        <taxon>Actinomycetota</taxon>
        <taxon>Actinomycetes</taxon>
        <taxon>Kitasatosporales</taxon>
        <taxon>Streptomycetaceae</taxon>
        <taxon>Actinacidiphila</taxon>
    </lineage>
</organism>
<keyword evidence="2" id="KW-0812">Transmembrane</keyword>
<feature type="domain" description="VanZ-like" evidence="3">
    <location>
        <begin position="143"/>
        <end position="260"/>
    </location>
</feature>